<keyword evidence="3" id="KW-0238">DNA-binding</keyword>
<evidence type="ECO:0000256" key="1">
    <source>
        <dbReference type="ARBA" id="ARBA00009437"/>
    </source>
</evidence>
<evidence type="ECO:0000256" key="2">
    <source>
        <dbReference type="ARBA" id="ARBA00023015"/>
    </source>
</evidence>
<dbReference type="Gene3D" id="3.40.190.10">
    <property type="entry name" value="Periplasmic binding protein-like II"/>
    <property type="match status" value="2"/>
</dbReference>
<dbReference type="InterPro" id="IPR050389">
    <property type="entry name" value="LysR-type_TF"/>
</dbReference>
<dbReference type="Pfam" id="PF00126">
    <property type="entry name" value="HTH_1"/>
    <property type="match status" value="1"/>
</dbReference>
<evidence type="ECO:0000259" key="5">
    <source>
        <dbReference type="PROSITE" id="PS50931"/>
    </source>
</evidence>
<dbReference type="InterPro" id="IPR005119">
    <property type="entry name" value="LysR_subst-bd"/>
</dbReference>
<comment type="similarity">
    <text evidence="1">Belongs to the LysR transcriptional regulatory family.</text>
</comment>
<dbReference type="GO" id="GO:0003700">
    <property type="term" value="F:DNA-binding transcription factor activity"/>
    <property type="evidence" value="ECO:0007669"/>
    <property type="project" value="InterPro"/>
</dbReference>
<dbReference type="SUPFAM" id="SSF46785">
    <property type="entry name" value="Winged helix' DNA-binding domain"/>
    <property type="match status" value="1"/>
</dbReference>
<dbReference type="EMBL" id="PDDY01000004">
    <property type="protein sequence ID" value="PEH37659.1"/>
    <property type="molecule type" value="Genomic_DNA"/>
</dbReference>
<reference evidence="7" key="1">
    <citation type="submission" date="2017-09" db="EMBL/GenBank/DDBJ databases">
        <title>FDA dAtabase for Regulatory Grade micrObial Sequences (FDA-ARGOS): Supporting development and validation of Infectious Disease Dx tests.</title>
        <authorList>
            <person name="Minogue T."/>
            <person name="Wolcott M."/>
            <person name="Wasieloski L."/>
            <person name="Aguilar W."/>
            <person name="Moore D."/>
            <person name="Tallon L."/>
            <person name="Sadzewicz L."/>
            <person name="Ott S."/>
            <person name="Zhao X."/>
            <person name="Nagaraj S."/>
            <person name="Vavikolanu K."/>
            <person name="Aluvathingal J."/>
            <person name="Nadendla S."/>
            <person name="Sichtig H."/>
        </authorList>
    </citation>
    <scope>NUCLEOTIDE SEQUENCE [LARGE SCALE GENOMIC DNA]</scope>
    <source>
        <strain evidence="7">FDAARGOS_390</strain>
    </source>
</reference>
<dbReference type="Pfam" id="PF03466">
    <property type="entry name" value="LysR_substrate"/>
    <property type="match status" value="1"/>
</dbReference>
<dbReference type="InterPro" id="IPR036388">
    <property type="entry name" value="WH-like_DNA-bd_sf"/>
</dbReference>
<keyword evidence="4" id="KW-0804">Transcription</keyword>
<dbReference type="AlphaFoldDB" id="A0A2A7S2L1"/>
<comment type="caution">
    <text evidence="6">The sequence shown here is derived from an EMBL/GenBank/DDBJ whole genome shotgun (WGS) entry which is preliminary data.</text>
</comment>
<evidence type="ECO:0000313" key="6">
    <source>
        <dbReference type="EMBL" id="PEH37659.1"/>
    </source>
</evidence>
<proteinExistence type="inferred from homology"/>
<name>A0A2A7S2L1_BURGA</name>
<evidence type="ECO:0000256" key="3">
    <source>
        <dbReference type="ARBA" id="ARBA00023125"/>
    </source>
</evidence>
<dbReference type="PANTHER" id="PTHR30118:SF15">
    <property type="entry name" value="TRANSCRIPTIONAL REGULATORY PROTEIN"/>
    <property type="match status" value="1"/>
</dbReference>
<evidence type="ECO:0000256" key="4">
    <source>
        <dbReference type="ARBA" id="ARBA00023163"/>
    </source>
</evidence>
<sequence>MLCILHLSSRKMHVMHDALRRLDLNLLLVLDALHRHRSVAAAADELALSASACSHALSRLRTRFNDELFVRYGSAMQPTALADQIAPAVCDALRLLSDHLGAAGPFVPASSTQVFTLAATDFTAFAVLPGLMARLQALAPELRVNVVYSSHRDALEDLAAGRAHFALGFSDEEGPSGEGVESFACYTDDYVVVARQPHPRIAGSLPLDTYLAEKHVAVLPWASSGSIIDAVLARGGHRRQVAVCLPSVLAAPFIVANTELLLTLPRRAAEALSRATSLSLFPTPFASPDYTLRVYFHARHAGTPAHAWMREQLRQALEAANPSLPAKLRKKRRGT</sequence>
<dbReference type="InterPro" id="IPR000847">
    <property type="entry name" value="LysR_HTH_N"/>
</dbReference>
<dbReference type="Proteomes" id="UP000220629">
    <property type="component" value="Unassembled WGS sequence"/>
</dbReference>
<gene>
    <name evidence="6" type="ORF">CRM94_24445</name>
</gene>
<dbReference type="Gene3D" id="1.10.10.10">
    <property type="entry name" value="Winged helix-like DNA-binding domain superfamily/Winged helix DNA-binding domain"/>
    <property type="match status" value="1"/>
</dbReference>
<evidence type="ECO:0000313" key="7">
    <source>
        <dbReference type="Proteomes" id="UP000220629"/>
    </source>
</evidence>
<protein>
    <submittedName>
        <fullName evidence="6">LysR family transcriptional regulator</fullName>
    </submittedName>
</protein>
<dbReference type="PROSITE" id="PS50931">
    <property type="entry name" value="HTH_LYSR"/>
    <property type="match status" value="1"/>
</dbReference>
<dbReference type="SUPFAM" id="SSF53850">
    <property type="entry name" value="Periplasmic binding protein-like II"/>
    <property type="match status" value="1"/>
</dbReference>
<organism evidence="6 7">
    <name type="scientific">Burkholderia gladioli</name>
    <name type="common">Pseudomonas marginata</name>
    <name type="synonym">Phytomonas marginata</name>
    <dbReference type="NCBI Taxonomy" id="28095"/>
    <lineage>
        <taxon>Bacteria</taxon>
        <taxon>Pseudomonadati</taxon>
        <taxon>Pseudomonadota</taxon>
        <taxon>Betaproteobacteria</taxon>
        <taxon>Burkholderiales</taxon>
        <taxon>Burkholderiaceae</taxon>
        <taxon>Burkholderia</taxon>
    </lineage>
</organism>
<accession>A0A2A7S2L1</accession>
<dbReference type="GO" id="GO:0003677">
    <property type="term" value="F:DNA binding"/>
    <property type="evidence" value="ECO:0007669"/>
    <property type="project" value="UniProtKB-KW"/>
</dbReference>
<dbReference type="PANTHER" id="PTHR30118">
    <property type="entry name" value="HTH-TYPE TRANSCRIPTIONAL REGULATOR LEUO-RELATED"/>
    <property type="match status" value="1"/>
</dbReference>
<dbReference type="InterPro" id="IPR036390">
    <property type="entry name" value="WH_DNA-bd_sf"/>
</dbReference>
<keyword evidence="2" id="KW-0805">Transcription regulation</keyword>
<feature type="domain" description="HTH lysR-type" evidence="5">
    <location>
        <begin position="22"/>
        <end position="79"/>
    </location>
</feature>